<dbReference type="AlphaFoldDB" id="A0A0A9DMK1"/>
<proteinExistence type="predicted"/>
<accession>A0A0A9DMK1</accession>
<reference evidence="1" key="1">
    <citation type="submission" date="2014-09" db="EMBL/GenBank/DDBJ databases">
        <authorList>
            <person name="Magalhaes I.L.F."/>
            <person name="Oliveira U."/>
            <person name="Santos F.R."/>
            <person name="Vidigal T.H.D.A."/>
            <person name="Brescovit A.D."/>
            <person name="Santos A.J."/>
        </authorList>
    </citation>
    <scope>NUCLEOTIDE SEQUENCE</scope>
    <source>
        <tissue evidence="1">Shoot tissue taken approximately 20 cm above the soil surface</tissue>
    </source>
</reference>
<organism evidence="1">
    <name type="scientific">Arundo donax</name>
    <name type="common">Giant reed</name>
    <name type="synonym">Donax arundinaceus</name>
    <dbReference type="NCBI Taxonomy" id="35708"/>
    <lineage>
        <taxon>Eukaryota</taxon>
        <taxon>Viridiplantae</taxon>
        <taxon>Streptophyta</taxon>
        <taxon>Embryophyta</taxon>
        <taxon>Tracheophyta</taxon>
        <taxon>Spermatophyta</taxon>
        <taxon>Magnoliopsida</taxon>
        <taxon>Liliopsida</taxon>
        <taxon>Poales</taxon>
        <taxon>Poaceae</taxon>
        <taxon>PACMAD clade</taxon>
        <taxon>Arundinoideae</taxon>
        <taxon>Arundineae</taxon>
        <taxon>Arundo</taxon>
    </lineage>
</organism>
<dbReference type="EMBL" id="GBRH01212908">
    <property type="protein sequence ID" value="JAD84987.1"/>
    <property type="molecule type" value="Transcribed_RNA"/>
</dbReference>
<sequence length="59" mass="6672">MVPVRSSPSQLSAYPRTKQVHHPLVSEVAHSQNCWPSCYKSPVQEIFLVRVMVAFFLAS</sequence>
<reference evidence="1" key="2">
    <citation type="journal article" date="2015" name="Data Brief">
        <title>Shoot transcriptome of the giant reed, Arundo donax.</title>
        <authorList>
            <person name="Barrero R.A."/>
            <person name="Guerrero F.D."/>
            <person name="Moolhuijzen P."/>
            <person name="Goolsby J.A."/>
            <person name="Tidwell J."/>
            <person name="Bellgard S.E."/>
            <person name="Bellgard M.I."/>
        </authorList>
    </citation>
    <scope>NUCLEOTIDE SEQUENCE</scope>
    <source>
        <tissue evidence="1">Shoot tissue taken approximately 20 cm above the soil surface</tissue>
    </source>
</reference>
<protein>
    <submittedName>
        <fullName evidence="1">Uncharacterized protein</fullName>
    </submittedName>
</protein>
<name>A0A0A9DMK1_ARUDO</name>
<evidence type="ECO:0000313" key="1">
    <source>
        <dbReference type="EMBL" id="JAD84987.1"/>
    </source>
</evidence>